<evidence type="ECO:0000259" key="1">
    <source>
        <dbReference type="Pfam" id="PF18998"/>
    </source>
</evidence>
<dbReference type="SUPFAM" id="SSF63825">
    <property type="entry name" value="YWTD domain"/>
    <property type="match status" value="1"/>
</dbReference>
<evidence type="ECO:0000313" key="2">
    <source>
        <dbReference type="EMBL" id="CAB4346194.1"/>
    </source>
</evidence>
<dbReference type="AlphaFoldDB" id="A0A6J5ZU04"/>
<dbReference type="Gene3D" id="2.120.10.30">
    <property type="entry name" value="TolB, C-terminal domain"/>
    <property type="match status" value="2"/>
</dbReference>
<dbReference type="PANTHER" id="PTHR46513">
    <property type="entry name" value="VITELLOGENIN RECEPTOR-LIKE PROTEIN-RELATED-RELATED"/>
    <property type="match status" value="1"/>
</dbReference>
<dbReference type="InterPro" id="IPR000033">
    <property type="entry name" value="LDLR_classB_rpt"/>
</dbReference>
<proteinExistence type="predicted"/>
<feature type="domain" description="Bacterial repeat" evidence="1">
    <location>
        <begin position="504"/>
        <end position="558"/>
    </location>
</feature>
<name>A0A6J5ZU04_9ZZZZ</name>
<dbReference type="InterPro" id="IPR044060">
    <property type="entry name" value="Bacterial_rp_domain"/>
</dbReference>
<sequence length="667" mass="68161">MGLLKHSSLSLAAVSAVFAFALPAAASAGSLYWTNINSATPLSVGTSGLDGSARNNSFVLAPDNPYGLFVTANKIYWTNYTSGTIGRSNLDGSGVNQDFITGGSRPADVSADADHLYWANSSSNSIGRSNLDGSGVNQNFITGTATAATVWVSDDYIYWGNGSFAGNSSIGRSKLDGTGVNQNFITGAGVRAPATVASDANYLYWTNSAGAPTISRAELDGSAVEPDFIIAGADGSLPNGLEISGQYIYWTLFSSNAMGRANLDGSGVDTSFISPLSGGLAARRPLSASARGAAVSAAGGPASVAVSQYELRVSKSGSGTGTVKSEPAGIDCGSACTRSFWEAQRVTLSATPSDGAKFTGWSGDCTGSAASCTVTMSQARSVTANFAQLLPPPSSFLLSVSKGGSGAGAVSSSPAGISCGSDCAQNFASGSKVTLTAVPADTSTFSGWSGACSGSASCSVTMTEARNVTATFSAVPKRSFSLTVVKSGSGLGTVSSTPAGIDCGPDCKQSFADGSSVTLVAKSTSGASFTGWGGDCKGTASCRVAITRARKVEAVFESSNDFKIISTRARHGVIHSKIWFPHAGYVAQRGVRFGLLRHGATVCTDSRNVGEASTLNIDCRLNDTTRRALCWHPIPVSIKTTFTPTGGLTRSRTRYILLHRTCSGILG</sequence>
<feature type="domain" description="Bacterial repeat" evidence="1">
    <location>
        <begin position="336"/>
        <end position="388"/>
    </location>
</feature>
<gene>
    <name evidence="2" type="ORF">UFOPK3522_01286</name>
</gene>
<feature type="domain" description="Bacterial repeat" evidence="1">
    <location>
        <begin position="423"/>
        <end position="475"/>
    </location>
</feature>
<reference evidence="2" key="1">
    <citation type="submission" date="2020-05" db="EMBL/GenBank/DDBJ databases">
        <authorList>
            <person name="Chiriac C."/>
            <person name="Salcher M."/>
            <person name="Ghai R."/>
            <person name="Kavagutti S V."/>
        </authorList>
    </citation>
    <scope>NUCLEOTIDE SEQUENCE</scope>
</reference>
<dbReference type="InterPro" id="IPR011042">
    <property type="entry name" value="6-blade_b-propeller_TolB-like"/>
</dbReference>
<dbReference type="EMBL" id="CAESAO010000129">
    <property type="protein sequence ID" value="CAB4346194.1"/>
    <property type="molecule type" value="Genomic_DNA"/>
</dbReference>
<dbReference type="InterPro" id="IPR050778">
    <property type="entry name" value="Cueball_EGF_LRP_Nidogen"/>
</dbReference>
<dbReference type="SMART" id="SM00135">
    <property type="entry name" value="LY"/>
    <property type="match status" value="5"/>
</dbReference>
<accession>A0A6J5ZU04</accession>
<dbReference type="Pfam" id="PF18998">
    <property type="entry name" value="Flg_new_2"/>
    <property type="match status" value="3"/>
</dbReference>
<organism evidence="2">
    <name type="scientific">freshwater metagenome</name>
    <dbReference type="NCBI Taxonomy" id="449393"/>
    <lineage>
        <taxon>unclassified sequences</taxon>
        <taxon>metagenomes</taxon>
        <taxon>ecological metagenomes</taxon>
    </lineage>
</organism>
<protein>
    <submittedName>
        <fullName evidence="2">Unannotated protein</fullName>
    </submittedName>
</protein>